<feature type="transmembrane region" description="Helical" evidence="7">
    <location>
        <begin position="118"/>
        <end position="138"/>
    </location>
</feature>
<dbReference type="Proteomes" id="UP001497512">
    <property type="component" value="Chromosome 5"/>
</dbReference>
<reference evidence="8" key="1">
    <citation type="submission" date="2024-02" db="EMBL/GenBank/DDBJ databases">
        <authorList>
            <consortium name="ELIXIR-Norway"/>
            <consortium name="Elixir Norway"/>
        </authorList>
    </citation>
    <scope>NUCLEOTIDE SEQUENCE</scope>
</reference>
<evidence type="ECO:0000313" key="9">
    <source>
        <dbReference type="Proteomes" id="UP001497512"/>
    </source>
</evidence>
<feature type="transmembrane region" description="Helical" evidence="7">
    <location>
        <begin position="247"/>
        <end position="265"/>
    </location>
</feature>
<feature type="transmembrane region" description="Helical" evidence="7">
    <location>
        <begin position="331"/>
        <end position="356"/>
    </location>
</feature>
<dbReference type="Pfam" id="PF02133">
    <property type="entry name" value="Transp_cyt_pur"/>
    <property type="match status" value="1"/>
</dbReference>
<gene>
    <name evidence="8" type="ORF">CSSPTR1EN2_LOCUS18419</name>
</gene>
<dbReference type="InterPro" id="IPR001248">
    <property type="entry name" value="Pur-cyt_permease"/>
</dbReference>
<comment type="similarity">
    <text evidence="2">Belongs to the purine-cytosine permease (2.A.39) family.</text>
</comment>
<dbReference type="CDD" id="cd11485">
    <property type="entry name" value="SLC-NCS1sbd_YbbW-like"/>
    <property type="match status" value="1"/>
</dbReference>
<keyword evidence="4 7" id="KW-1133">Transmembrane helix</keyword>
<evidence type="ECO:0000256" key="3">
    <source>
        <dbReference type="ARBA" id="ARBA00022692"/>
    </source>
</evidence>
<dbReference type="InterPro" id="IPR045225">
    <property type="entry name" value="Uracil/uridine/allantoin_perm"/>
</dbReference>
<feature type="transmembrane region" description="Helical" evidence="7">
    <location>
        <begin position="376"/>
        <end position="397"/>
    </location>
</feature>
<evidence type="ECO:0000256" key="7">
    <source>
        <dbReference type="SAM" id="Phobius"/>
    </source>
</evidence>
<feature type="transmembrane region" description="Helical" evidence="7">
    <location>
        <begin position="290"/>
        <end position="310"/>
    </location>
</feature>
<feature type="transmembrane region" description="Helical" evidence="7">
    <location>
        <begin position="439"/>
        <end position="462"/>
    </location>
</feature>
<accession>A0ABP0UR92</accession>
<evidence type="ECO:0008006" key="10">
    <source>
        <dbReference type="Google" id="ProtNLM"/>
    </source>
</evidence>
<organism evidence="8 9">
    <name type="scientific">Sphagnum troendelagicum</name>
    <dbReference type="NCBI Taxonomy" id="128251"/>
    <lineage>
        <taxon>Eukaryota</taxon>
        <taxon>Viridiplantae</taxon>
        <taxon>Streptophyta</taxon>
        <taxon>Embryophyta</taxon>
        <taxon>Bryophyta</taxon>
        <taxon>Sphagnophytina</taxon>
        <taxon>Sphagnopsida</taxon>
        <taxon>Sphagnales</taxon>
        <taxon>Sphagnaceae</taxon>
        <taxon>Sphagnum</taxon>
    </lineage>
</organism>
<feature type="transmembrane region" description="Helical" evidence="7">
    <location>
        <begin position="482"/>
        <end position="505"/>
    </location>
</feature>
<keyword evidence="3 7" id="KW-0812">Transmembrane</keyword>
<protein>
    <recommendedName>
        <fullName evidence="10">NCS1 nucleoside transporter family</fullName>
    </recommendedName>
</protein>
<comment type="subcellular location">
    <subcellularLocation>
        <location evidence="1">Membrane</location>
        <topology evidence="1">Multi-pass membrane protein</topology>
    </subcellularLocation>
</comment>
<evidence type="ECO:0000256" key="4">
    <source>
        <dbReference type="ARBA" id="ARBA00022989"/>
    </source>
</evidence>
<evidence type="ECO:0000313" key="8">
    <source>
        <dbReference type="EMBL" id="CAK9226798.1"/>
    </source>
</evidence>
<feature type="compositionally biased region" description="Low complexity" evidence="6">
    <location>
        <begin position="23"/>
        <end position="41"/>
    </location>
</feature>
<proteinExistence type="inferred from homology"/>
<feature type="transmembrane region" description="Helical" evidence="7">
    <location>
        <begin position="94"/>
        <end position="112"/>
    </location>
</feature>
<dbReference type="PANTHER" id="PTHR30618">
    <property type="entry name" value="NCS1 FAMILY PURINE/PYRIMIDINE TRANSPORTER"/>
    <property type="match status" value="1"/>
</dbReference>
<feature type="transmembrane region" description="Helical" evidence="7">
    <location>
        <begin position="409"/>
        <end position="427"/>
    </location>
</feature>
<evidence type="ECO:0000256" key="6">
    <source>
        <dbReference type="SAM" id="MobiDB-lite"/>
    </source>
</evidence>
<feature type="region of interest" description="Disordered" evidence="6">
    <location>
        <begin position="17"/>
        <end position="41"/>
    </location>
</feature>
<keyword evidence="9" id="KW-1185">Reference proteome</keyword>
<dbReference type="EMBL" id="OZ019897">
    <property type="protein sequence ID" value="CAK9226798.1"/>
    <property type="molecule type" value="Genomic_DNA"/>
</dbReference>
<feature type="transmembrane region" description="Helical" evidence="7">
    <location>
        <begin position="525"/>
        <end position="544"/>
    </location>
</feature>
<evidence type="ECO:0000256" key="2">
    <source>
        <dbReference type="ARBA" id="ARBA00008974"/>
    </source>
</evidence>
<sequence>MRNLFLGWRVSGDGDTTREKLLTSTSSSSTEGASASSSSAGTSAAAAADGLWGKLLEPISPRVPRSPDEWLYNQDCAPTMKAGRILTARDMGSLWVALVVGVPTYYLAGSLVEMGMAWWQGILTVLLANVIVLIPMVLSAHAGTKFGIPFPVIARASFGIRGANVPSLLRAFICCGWFGIQTWIGGQAIFQLLNTLFVVHPHAQFPWPLLPWLGISAPAFASFLFCWLLQLGFIWNGIASIKELERYSAPILIVLSATLLAWAYIKAGGFGPILSAPSQFVPGGAKAGQFWQVFFPALTANVGYWVGLSLNISDITRYSESQADQFVGQAIGLPLSMATFTFIGIAVTSATVVIFGHPISDPIKVLSLIGGFLPTLLSLFGVILSILAVNITANVVGTANSLVNLNPRIFSFRGGGILTAVLGILLSPWRLMQSSQGFIFTWLIGCSALLGPVGGIMLVDYYSVRGRALDIDALYSRDEKELYWYTNGFHLPAMVALVAGILPNVPGFLATVGVVREVPLVFSVLYNNAWFVGFFLGAVVYWILYKMQNFKTEELK</sequence>
<evidence type="ECO:0000256" key="5">
    <source>
        <dbReference type="ARBA" id="ARBA00023136"/>
    </source>
</evidence>
<keyword evidence="5 7" id="KW-0472">Membrane</keyword>
<evidence type="ECO:0000256" key="1">
    <source>
        <dbReference type="ARBA" id="ARBA00004141"/>
    </source>
</evidence>
<dbReference type="Gene3D" id="1.10.4160.10">
    <property type="entry name" value="Hydantoin permease"/>
    <property type="match status" value="1"/>
</dbReference>
<dbReference type="PANTHER" id="PTHR30618:SF0">
    <property type="entry name" value="PURINE-URACIL PERMEASE NCS1"/>
    <property type="match status" value="1"/>
</dbReference>
<name>A0ABP0UR92_9BRYO</name>
<feature type="transmembrane region" description="Helical" evidence="7">
    <location>
        <begin position="210"/>
        <end position="235"/>
    </location>
</feature>
<feature type="transmembrane region" description="Helical" evidence="7">
    <location>
        <begin position="168"/>
        <end position="190"/>
    </location>
</feature>